<organism evidence="3 4">
    <name type="scientific">Phormidium yuhuli AB48</name>
    <dbReference type="NCBI Taxonomy" id="2940671"/>
    <lineage>
        <taxon>Bacteria</taxon>
        <taxon>Bacillati</taxon>
        <taxon>Cyanobacteriota</taxon>
        <taxon>Cyanophyceae</taxon>
        <taxon>Oscillatoriophycideae</taxon>
        <taxon>Oscillatoriales</taxon>
        <taxon>Oscillatoriaceae</taxon>
        <taxon>Phormidium</taxon>
        <taxon>Phormidium yuhuli</taxon>
    </lineage>
</organism>
<accession>A0ABY5AR57</accession>
<evidence type="ECO:0000313" key="4">
    <source>
        <dbReference type="Proteomes" id="UP001056708"/>
    </source>
</evidence>
<feature type="coiled-coil region" evidence="1">
    <location>
        <begin position="21"/>
        <end position="84"/>
    </location>
</feature>
<feature type="domain" description="Dynamin N-terminal" evidence="2">
    <location>
        <begin position="92"/>
        <end position="335"/>
    </location>
</feature>
<gene>
    <name evidence="3" type="ORF">NEA10_00465</name>
</gene>
<dbReference type="Gene3D" id="3.40.50.300">
    <property type="entry name" value="P-loop containing nucleotide triphosphate hydrolases"/>
    <property type="match status" value="1"/>
</dbReference>
<dbReference type="Pfam" id="PF00350">
    <property type="entry name" value="Dynamin_N"/>
    <property type="match status" value="1"/>
</dbReference>
<keyword evidence="4" id="KW-1185">Reference proteome</keyword>
<dbReference type="InterPro" id="IPR027417">
    <property type="entry name" value="P-loop_NTPase"/>
</dbReference>
<protein>
    <submittedName>
        <fullName evidence="3">Apolipoprotein A1/A4/E family protein</fullName>
    </submittedName>
</protein>
<dbReference type="InterPro" id="IPR045063">
    <property type="entry name" value="Dynamin_N"/>
</dbReference>
<evidence type="ECO:0000259" key="2">
    <source>
        <dbReference type="Pfam" id="PF00350"/>
    </source>
</evidence>
<evidence type="ECO:0000256" key="1">
    <source>
        <dbReference type="SAM" id="Coils"/>
    </source>
</evidence>
<dbReference type="RefSeq" id="WP_252663281.1">
    <property type="nucleotide sequence ID" value="NZ_CP098611.1"/>
</dbReference>
<keyword evidence="1" id="KW-0175">Coiled coil</keyword>
<dbReference type="SUPFAM" id="SSF52540">
    <property type="entry name" value="P-loop containing nucleoside triphosphate hydrolases"/>
    <property type="match status" value="1"/>
</dbReference>
<evidence type="ECO:0000313" key="3">
    <source>
        <dbReference type="EMBL" id="USR91251.1"/>
    </source>
</evidence>
<dbReference type="EMBL" id="CP098611">
    <property type="protein sequence ID" value="USR91251.1"/>
    <property type="molecule type" value="Genomic_DNA"/>
</dbReference>
<sequence>MTKAQDISAIIAQRQPLAKKLGEIETRLEALCQSLGRLEQERQRQIQQWSGDSGTTSKLKNLKLTEFEQRVREELTTLHRLKERFSRNTLNIGVIGSMGQGKSTLLQSLTGLTNQVIPAFPGKACTAARSKISHQDGQITEARIEFHSRDSFLKEVILPYYDKLGLEPKPSSFEAFASSPLPDLPSQDDTTQENIYNRLKNDYHRHADQYREYLGRDGLRLQDESQISSYVAQTYEDNQLVNHQCLAVKSVEISCPFPVQEIGAIALIDVPGLGDFRLGDESLVIEALGQEVDFILFIYKPSKDRSQFEQRDTQLYNLASQALNNLSRRSIFVLNVDSNGQNQDSCRSLKQDLDSLDSNAVILPVLESVIADCSSPEEANTQVLGTVLNHLRTNVTELDQAYAQEKITSLESSLQALQGDLEAAQSILPEIDSDEISEKYDEKFDEFWETITNELEELNKELIKNRDTPDENLKSQIEQVLANCRENVNFPSLKEIERLRNKKGAYADTYTAYLQDLRTSLSLKFLEMDEGLKKTIEAAKANVANVLIHQCELGGLTDARGSAFITDIAQEMPEDYVELKTGFQILAEFTLSYRGLIQHRIRQQLDGLTPDKAYPLKEGAGAEDISENLETLYWEAVYNCENSLKGFFVEPSQASFAIVEEFSDRILRAKTAKTDWKKFLRKKRHTIWSDFGKLQEQSQAVQGWVRQLNSIRTEVEELDKAFKNL</sequence>
<name>A0ABY5AR57_9CYAN</name>
<dbReference type="Proteomes" id="UP001056708">
    <property type="component" value="Chromosome"/>
</dbReference>
<reference evidence="3" key="1">
    <citation type="submission" date="2022-06" db="EMBL/GenBank/DDBJ databases">
        <title>Genome sequence of Phormidium yuhuli AB48 isolated from an industrial photobioreactor environment.</title>
        <authorList>
            <person name="Qiu Y."/>
            <person name="Noonan A.J.C."/>
            <person name="Dofher K."/>
            <person name="Koch M."/>
            <person name="Kieft B."/>
            <person name="Lin X."/>
            <person name="Ziels R.M."/>
            <person name="Hallam S.J."/>
        </authorList>
    </citation>
    <scope>NUCLEOTIDE SEQUENCE</scope>
    <source>
        <strain evidence="3">AB48</strain>
    </source>
</reference>
<proteinExistence type="predicted"/>